<dbReference type="EMBL" id="KV427632">
    <property type="protein sequence ID" value="KZT05053.1"/>
    <property type="molecule type" value="Genomic_DNA"/>
</dbReference>
<dbReference type="RefSeq" id="XP_040762793.1">
    <property type="nucleotide sequence ID" value="XM_040901696.1"/>
</dbReference>
<dbReference type="InParanoid" id="A0A165DK10"/>
<dbReference type="OrthoDB" id="3188871at2759"/>
<evidence type="ECO:0000313" key="2">
    <source>
        <dbReference type="Proteomes" id="UP000076871"/>
    </source>
</evidence>
<dbReference type="AlphaFoldDB" id="A0A165DK10"/>
<name>A0A165DK10_9APHY</name>
<accession>A0A165DK10</accession>
<reference evidence="1 2" key="1">
    <citation type="journal article" date="2016" name="Mol. Biol. Evol.">
        <title>Comparative Genomics of Early-Diverging Mushroom-Forming Fungi Provides Insights into the Origins of Lignocellulose Decay Capabilities.</title>
        <authorList>
            <person name="Nagy L.G."/>
            <person name="Riley R."/>
            <person name="Tritt A."/>
            <person name="Adam C."/>
            <person name="Daum C."/>
            <person name="Floudas D."/>
            <person name="Sun H."/>
            <person name="Yadav J.S."/>
            <person name="Pangilinan J."/>
            <person name="Larsson K.H."/>
            <person name="Matsuura K."/>
            <person name="Barry K."/>
            <person name="Labutti K."/>
            <person name="Kuo R."/>
            <person name="Ohm R.A."/>
            <person name="Bhattacharya S.S."/>
            <person name="Shirouzu T."/>
            <person name="Yoshinaga Y."/>
            <person name="Martin F.M."/>
            <person name="Grigoriev I.V."/>
            <person name="Hibbett D.S."/>
        </authorList>
    </citation>
    <scope>NUCLEOTIDE SEQUENCE [LARGE SCALE GENOMIC DNA]</scope>
    <source>
        <strain evidence="1 2">93-53</strain>
    </source>
</reference>
<sequence>MSPTVPLGPGPEVISLTVFVRNGLSSIYSATSQAAFDKAFSDFFHNDAKITVNGKHLTLAQYKQQLQGEKFLEQSSQVSILNSVEVTTGRVGLIETGSVGIYYKVQLYERLLFMGAPVESILNSSLNAQVTAEGNVVKVSALDEVAFDQVPR</sequence>
<gene>
    <name evidence="1" type="ORF">LAESUDRAFT_240536</name>
</gene>
<dbReference type="GeneID" id="63818728"/>
<protein>
    <submittedName>
        <fullName evidence="1">Uncharacterized protein</fullName>
    </submittedName>
</protein>
<dbReference type="Proteomes" id="UP000076871">
    <property type="component" value="Unassembled WGS sequence"/>
</dbReference>
<keyword evidence="2" id="KW-1185">Reference proteome</keyword>
<proteinExistence type="predicted"/>
<organism evidence="1 2">
    <name type="scientific">Laetiporus sulphureus 93-53</name>
    <dbReference type="NCBI Taxonomy" id="1314785"/>
    <lineage>
        <taxon>Eukaryota</taxon>
        <taxon>Fungi</taxon>
        <taxon>Dikarya</taxon>
        <taxon>Basidiomycota</taxon>
        <taxon>Agaricomycotina</taxon>
        <taxon>Agaricomycetes</taxon>
        <taxon>Polyporales</taxon>
        <taxon>Laetiporus</taxon>
    </lineage>
</organism>
<evidence type="ECO:0000313" key="1">
    <source>
        <dbReference type="EMBL" id="KZT05053.1"/>
    </source>
</evidence>